<dbReference type="AlphaFoldDB" id="A0AAI8U109"/>
<name>A0AAI8U109_MYCME</name>
<feature type="transmembrane region" description="Helical" evidence="1">
    <location>
        <begin position="6"/>
        <end position="24"/>
    </location>
</feature>
<sequence>MNGWPAVLSLSLAVVTGLGVYDLQRWLERWDHDRHQSD</sequence>
<keyword evidence="1" id="KW-0472">Membrane</keyword>
<evidence type="ECO:0000313" key="2">
    <source>
        <dbReference type="EMBL" id="BDY32580.1"/>
    </source>
</evidence>
<keyword evidence="1" id="KW-0812">Transmembrane</keyword>
<reference evidence="2" key="1">
    <citation type="submission" date="2023-03" db="EMBL/GenBank/DDBJ databases">
        <title>Draft genome sequence of a Mycolicibacterium mageritense strain H4_3_1 isolated from a hybrid biological-inorganic system reactor.</title>
        <authorList>
            <person name="Feng X."/>
            <person name="Kazama D."/>
            <person name="Sato K."/>
            <person name="Kobayashi H."/>
        </authorList>
    </citation>
    <scope>NUCLEOTIDE SEQUENCE</scope>
    <source>
        <strain evidence="2">H4_3_1</strain>
    </source>
</reference>
<dbReference type="EMBL" id="AP027452">
    <property type="protein sequence ID" value="BDY32580.1"/>
    <property type="molecule type" value="Genomic_DNA"/>
</dbReference>
<dbReference type="Proteomes" id="UP001241092">
    <property type="component" value="Chromosome"/>
</dbReference>
<protein>
    <submittedName>
        <fullName evidence="2">Uncharacterized protein</fullName>
    </submittedName>
</protein>
<evidence type="ECO:0000313" key="3">
    <source>
        <dbReference type="Proteomes" id="UP001241092"/>
    </source>
</evidence>
<gene>
    <name evidence="2" type="ORF">hbim_06549</name>
</gene>
<proteinExistence type="predicted"/>
<organism evidence="2 3">
    <name type="scientific">Mycolicibacterium mageritense</name>
    <name type="common">Mycobacterium mageritense</name>
    <dbReference type="NCBI Taxonomy" id="53462"/>
    <lineage>
        <taxon>Bacteria</taxon>
        <taxon>Bacillati</taxon>
        <taxon>Actinomycetota</taxon>
        <taxon>Actinomycetes</taxon>
        <taxon>Mycobacteriales</taxon>
        <taxon>Mycobacteriaceae</taxon>
        <taxon>Mycolicibacterium</taxon>
    </lineage>
</organism>
<evidence type="ECO:0000256" key="1">
    <source>
        <dbReference type="SAM" id="Phobius"/>
    </source>
</evidence>
<accession>A0AAI8U109</accession>
<keyword evidence="1" id="KW-1133">Transmembrane helix</keyword>